<dbReference type="PROSITE" id="PS51186">
    <property type="entry name" value="GNAT"/>
    <property type="match status" value="1"/>
</dbReference>
<dbReference type="SUPFAM" id="SSF55729">
    <property type="entry name" value="Acyl-CoA N-acyltransferases (Nat)"/>
    <property type="match status" value="1"/>
</dbReference>
<evidence type="ECO:0000313" key="3">
    <source>
        <dbReference type="Proteomes" id="UP000725002"/>
    </source>
</evidence>
<evidence type="ECO:0000313" key="2">
    <source>
        <dbReference type="EMBL" id="MBO8482498.1"/>
    </source>
</evidence>
<comment type="caution">
    <text evidence="2">The sequence shown here is derived from an EMBL/GenBank/DDBJ whole genome shotgun (WGS) entry which is preliminary data.</text>
</comment>
<dbReference type="EMBL" id="JADILV010000001">
    <property type="protein sequence ID" value="MBO8482498.1"/>
    <property type="molecule type" value="Genomic_DNA"/>
</dbReference>
<dbReference type="Gene3D" id="3.40.630.30">
    <property type="match status" value="1"/>
</dbReference>
<name>A0A940IHA3_9BACT</name>
<protein>
    <submittedName>
        <fullName evidence="2">GNAT family N-acetyltransferase</fullName>
    </submittedName>
</protein>
<evidence type="ECO:0000259" key="1">
    <source>
        <dbReference type="PROSITE" id="PS51186"/>
    </source>
</evidence>
<feature type="domain" description="N-acetyltransferase" evidence="1">
    <location>
        <begin position="7"/>
        <end position="156"/>
    </location>
</feature>
<reference evidence="2" key="1">
    <citation type="submission" date="2020-10" db="EMBL/GenBank/DDBJ databases">
        <authorList>
            <person name="Gilroy R."/>
        </authorList>
    </citation>
    <scope>NUCLEOTIDE SEQUENCE</scope>
    <source>
        <strain evidence="2">G3-8215</strain>
    </source>
</reference>
<dbReference type="GO" id="GO:0016747">
    <property type="term" value="F:acyltransferase activity, transferring groups other than amino-acyl groups"/>
    <property type="evidence" value="ECO:0007669"/>
    <property type="project" value="InterPro"/>
</dbReference>
<dbReference type="InterPro" id="IPR000182">
    <property type="entry name" value="GNAT_dom"/>
</dbReference>
<dbReference type="AlphaFoldDB" id="A0A940IHA3"/>
<dbReference type="Proteomes" id="UP000725002">
    <property type="component" value="Unassembled WGS sequence"/>
</dbReference>
<dbReference type="Pfam" id="PF13508">
    <property type="entry name" value="Acetyltransf_7"/>
    <property type="match status" value="1"/>
</dbReference>
<dbReference type="InterPro" id="IPR016181">
    <property type="entry name" value="Acyl_CoA_acyltransferase"/>
</dbReference>
<reference evidence="2" key="2">
    <citation type="journal article" date="2021" name="PeerJ">
        <title>Extensive microbial diversity within the chicken gut microbiome revealed by metagenomics and culture.</title>
        <authorList>
            <person name="Gilroy R."/>
            <person name="Ravi A."/>
            <person name="Getino M."/>
            <person name="Pursley I."/>
            <person name="Horton D.L."/>
            <person name="Alikhan N.F."/>
            <person name="Baker D."/>
            <person name="Gharbi K."/>
            <person name="Hall N."/>
            <person name="Watson M."/>
            <person name="Adriaenssens E.M."/>
            <person name="Foster-Nyarko E."/>
            <person name="Jarju S."/>
            <person name="Secka A."/>
            <person name="Antonio M."/>
            <person name="Oren A."/>
            <person name="Chaudhuri R.R."/>
            <person name="La Ragione R."/>
            <person name="Hildebrand F."/>
            <person name="Pallen M.J."/>
        </authorList>
    </citation>
    <scope>NUCLEOTIDE SEQUENCE</scope>
    <source>
        <strain evidence="2">G3-8215</strain>
    </source>
</reference>
<accession>A0A940IHA3</accession>
<sequence length="158" mass="18305">MEKPCGTRILPVKADKKRYLSLLLVGDEQESMIDRYLERGEMYVMQDMSGMPAAVAVVTDEGDGVLELKNIAVDSRFQGKGYGRKMIEFLCRHYRERFRVLTAGTGDSRKTMSFYRNCGFGYSHTIEDFFVKNYDHAIIEEGKALKDMVYFKRNIQDR</sequence>
<proteinExistence type="predicted"/>
<gene>
    <name evidence="2" type="ORF">IAB75_00020</name>
</gene>
<dbReference type="CDD" id="cd04301">
    <property type="entry name" value="NAT_SF"/>
    <property type="match status" value="1"/>
</dbReference>
<organism evidence="2 3">
    <name type="scientific">Candidatus Cryptobacteroides avicola</name>
    <dbReference type="NCBI Taxonomy" id="2840757"/>
    <lineage>
        <taxon>Bacteria</taxon>
        <taxon>Pseudomonadati</taxon>
        <taxon>Bacteroidota</taxon>
        <taxon>Bacteroidia</taxon>
        <taxon>Bacteroidales</taxon>
        <taxon>Candidatus Cryptobacteroides</taxon>
    </lineage>
</organism>